<dbReference type="InterPro" id="IPR052162">
    <property type="entry name" value="Sensor_kinase/Photoreceptor"/>
</dbReference>
<evidence type="ECO:0000259" key="7">
    <source>
        <dbReference type="PROSITE" id="PS50109"/>
    </source>
</evidence>
<feature type="region of interest" description="Disordered" evidence="6">
    <location>
        <begin position="728"/>
        <end position="748"/>
    </location>
</feature>
<evidence type="ECO:0000256" key="1">
    <source>
        <dbReference type="ARBA" id="ARBA00000085"/>
    </source>
</evidence>
<reference evidence="11" key="1">
    <citation type="journal article" date="2019" name="Int. J. Syst. Evol. Microbiol.">
        <title>The Global Catalogue of Microorganisms (GCM) 10K type strain sequencing project: providing services to taxonomists for standard genome sequencing and annotation.</title>
        <authorList>
            <consortium name="The Broad Institute Genomics Platform"/>
            <consortium name="The Broad Institute Genome Sequencing Center for Infectious Disease"/>
            <person name="Wu L."/>
            <person name="Ma J."/>
        </authorList>
    </citation>
    <scope>NUCLEOTIDE SEQUENCE [LARGE SCALE GENOMIC DNA]</scope>
    <source>
        <strain evidence="11">CGMCC 1.16275</strain>
    </source>
</reference>
<dbReference type="Gene3D" id="2.10.70.100">
    <property type="match status" value="1"/>
</dbReference>
<dbReference type="SMART" id="SM00388">
    <property type="entry name" value="HisKA"/>
    <property type="match status" value="1"/>
</dbReference>
<dbReference type="PROSITE" id="PS50109">
    <property type="entry name" value="HIS_KIN"/>
    <property type="match status" value="1"/>
</dbReference>
<evidence type="ECO:0000256" key="3">
    <source>
        <dbReference type="ARBA" id="ARBA00022553"/>
    </source>
</evidence>
<dbReference type="InterPro" id="IPR035965">
    <property type="entry name" value="PAS-like_dom_sf"/>
</dbReference>
<dbReference type="Gene3D" id="1.10.287.130">
    <property type="match status" value="1"/>
</dbReference>
<dbReference type="InterPro" id="IPR013655">
    <property type="entry name" value="PAS_fold_3"/>
</dbReference>
<name>A0ABW2KRC8_9PROT</name>
<organism evidence="10 11">
    <name type="scientific">Rhodocista pekingensis</name>
    <dbReference type="NCBI Taxonomy" id="201185"/>
    <lineage>
        <taxon>Bacteria</taxon>
        <taxon>Pseudomonadati</taxon>
        <taxon>Pseudomonadota</taxon>
        <taxon>Alphaproteobacteria</taxon>
        <taxon>Rhodospirillales</taxon>
        <taxon>Azospirillaceae</taxon>
        <taxon>Rhodocista</taxon>
    </lineage>
</organism>
<keyword evidence="3" id="KW-0597">Phosphoprotein</keyword>
<feature type="domain" description="PAC" evidence="9">
    <location>
        <begin position="189"/>
        <end position="240"/>
    </location>
</feature>
<dbReference type="CDD" id="cd00082">
    <property type="entry name" value="HisKA"/>
    <property type="match status" value="1"/>
</dbReference>
<dbReference type="SMART" id="SM00091">
    <property type="entry name" value="PAS"/>
    <property type="match status" value="3"/>
</dbReference>
<dbReference type="EC" id="2.7.13.3" evidence="2"/>
<dbReference type="SUPFAM" id="SSF55874">
    <property type="entry name" value="ATPase domain of HSP90 chaperone/DNA topoisomerase II/histidine kinase"/>
    <property type="match status" value="1"/>
</dbReference>
<protein>
    <recommendedName>
        <fullName evidence="2">histidine kinase</fullName>
        <ecNumber evidence="2">2.7.13.3</ecNumber>
    </recommendedName>
</protein>
<dbReference type="SMART" id="SM00387">
    <property type="entry name" value="HATPase_c"/>
    <property type="match status" value="1"/>
</dbReference>
<feature type="domain" description="PAC" evidence="9">
    <location>
        <begin position="309"/>
        <end position="361"/>
    </location>
</feature>
<gene>
    <name evidence="10" type="ORF">ACFQPS_05105</name>
</gene>
<dbReference type="NCBIfam" id="TIGR00229">
    <property type="entry name" value="sensory_box"/>
    <property type="match status" value="3"/>
</dbReference>
<evidence type="ECO:0000313" key="11">
    <source>
        <dbReference type="Proteomes" id="UP001596456"/>
    </source>
</evidence>
<accession>A0ABW2KRC8</accession>
<evidence type="ECO:0000259" key="8">
    <source>
        <dbReference type="PROSITE" id="PS50112"/>
    </source>
</evidence>
<comment type="catalytic activity">
    <reaction evidence="1">
        <text>ATP + protein L-histidine = ADP + protein N-phospho-L-histidine.</text>
        <dbReference type="EC" id="2.7.13.3"/>
    </reaction>
</comment>
<dbReference type="CDD" id="cd00130">
    <property type="entry name" value="PAS"/>
    <property type="match status" value="4"/>
</dbReference>
<dbReference type="Pfam" id="PF08447">
    <property type="entry name" value="PAS_3"/>
    <property type="match status" value="2"/>
</dbReference>
<comment type="caution">
    <text evidence="10">The sequence shown here is derived from an EMBL/GenBank/DDBJ whole genome shotgun (WGS) entry which is preliminary data.</text>
</comment>
<dbReference type="EMBL" id="JBHTCM010000006">
    <property type="protein sequence ID" value="MFC7332532.1"/>
    <property type="molecule type" value="Genomic_DNA"/>
</dbReference>
<dbReference type="PANTHER" id="PTHR43304">
    <property type="entry name" value="PHYTOCHROME-LIKE PROTEIN CPH1"/>
    <property type="match status" value="1"/>
</dbReference>
<dbReference type="Pfam" id="PF00512">
    <property type="entry name" value="HisKA"/>
    <property type="match status" value="1"/>
</dbReference>
<feature type="domain" description="PAC" evidence="9">
    <location>
        <begin position="436"/>
        <end position="488"/>
    </location>
</feature>
<feature type="domain" description="PAS" evidence="8">
    <location>
        <begin position="241"/>
        <end position="307"/>
    </location>
</feature>
<evidence type="ECO:0000256" key="4">
    <source>
        <dbReference type="ARBA" id="ARBA00022679"/>
    </source>
</evidence>
<dbReference type="InterPro" id="IPR000700">
    <property type="entry name" value="PAS-assoc_C"/>
</dbReference>
<keyword evidence="5" id="KW-0418">Kinase</keyword>
<dbReference type="PROSITE" id="PS50113">
    <property type="entry name" value="PAC"/>
    <property type="match status" value="3"/>
</dbReference>
<dbReference type="RefSeq" id="WP_377357001.1">
    <property type="nucleotide sequence ID" value="NZ_JBHTCM010000006.1"/>
</dbReference>
<feature type="domain" description="PAS" evidence="8">
    <location>
        <begin position="16"/>
        <end position="69"/>
    </location>
</feature>
<sequence length="748" mass="82280">MNLSPFFALSQDLLSVVRTDGGFVALSPAWERTLGWSQAELMAANSLDLLHPDDREVAVERLQTLLAGRSPQQLEARCRRKDGRYVWLSGQCALSAEDGRIYSVWRDVTESKRAALHLLAVESHSRVGTWDLDLETGLLTWSPMTHRIHATDPAVHRPLLEEAGRFFPGEALPALLGAVADLREGGPPVRLELPFLTADGRARWVLFSAAPEAHADRPRHIYGTLEDVTEKRQERLHLLAFKDIVERSTDGIWVVGPDGRTQYANGRMATIMGCAEGELLSVRFLDHVLAEPRPRVADLMAGIVRVERDWSDFQMWRMDGTAFWASASIHPRRAPDGTLHSTVVLVRDISAWRRVELEREVNRARLELSQNIARLGHWELDLRSGAVFWSDVVYDIFGVPKDREAHSQPAFLAAVHPDDRDRVLETQQRIETIGFADVEHRVVRPDGEIRWVHEVARLERDDTGRPARIVGTVQDITPQKEVQARLDQALAQAEAANRAKTQFLATMSHELRTPLNAILGFSEIIRDGTFGQVVPAVYQEYAGHVHDSASHLLDIINDVLDLAKVESATVTLTPEPVPLDETVRRAVQTVRPIARDRRVNFAVDGAQAVTVLADRRALLQSLYNILSNALRHSPENGTVEVRLELTDGFGALTIRDYGPGFPPDVLAELGQPYPGRRNVYVSAARSTGLGYAITAALLGAMGGVIDACNAADGGACVTMRLPLAPAPGAPAPASAPVTAPVTAPAPTA</sequence>
<dbReference type="Gene3D" id="3.30.565.10">
    <property type="entry name" value="Histidine kinase-like ATPase, C-terminal domain"/>
    <property type="match status" value="1"/>
</dbReference>
<dbReference type="Gene3D" id="3.30.450.20">
    <property type="entry name" value="PAS domain"/>
    <property type="match status" value="4"/>
</dbReference>
<evidence type="ECO:0000256" key="6">
    <source>
        <dbReference type="SAM" id="MobiDB-lite"/>
    </source>
</evidence>
<dbReference type="InterPro" id="IPR000014">
    <property type="entry name" value="PAS"/>
</dbReference>
<dbReference type="SUPFAM" id="SSF55785">
    <property type="entry name" value="PYP-like sensor domain (PAS domain)"/>
    <property type="match status" value="4"/>
</dbReference>
<evidence type="ECO:0000259" key="9">
    <source>
        <dbReference type="PROSITE" id="PS50113"/>
    </source>
</evidence>
<dbReference type="InterPro" id="IPR013656">
    <property type="entry name" value="PAS_4"/>
</dbReference>
<dbReference type="InterPro" id="IPR005467">
    <property type="entry name" value="His_kinase_dom"/>
</dbReference>
<dbReference type="InterPro" id="IPR001610">
    <property type="entry name" value="PAC"/>
</dbReference>
<dbReference type="InterPro" id="IPR036097">
    <property type="entry name" value="HisK_dim/P_sf"/>
</dbReference>
<evidence type="ECO:0000256" key="2">
    <source>
        <dbReference type="ARBA" id="ARBA00012438"/>
    </source>
</evidence>
<evidence type="ECO:0000313" key="10">
    <source>
        <dbReference type="EMBL" id="MFC7332532.1"/>
    </source>
</evidence>
<evidence type="ECO:0000256" key="5">
    <source>
        <dbReference type="ARBA" id="ARBA00022777"/>
    </source>
</evidence>
<dbReference type="Proteomes" id="UP001596456">
    <property type="component" value="Unassembled WGS sequence"/>
</dbReference>
<dbReference type="InterPro" id="IPR003594">
    <property type="entry name" value="HATPase_dom"/>
</dbReference>
<dbReference type="CDD" id="cd00075">
    <property type="entry name" value="HATPase"/>
    <property type="match status" value="1"/>
</dbReference>
<dbReference type="PROSITE" id="PS50112">
    <property type="entry name" value="PAS"/>
    <property type="match status" value="2"/>
</dbReference>
<dbReference type="Pfam" id="PF02518">
    <property type="entry name" value="HATPase_c"/>
    <property type="match status" value="1"/>
</dbReference>
<dbReference type="PANTHER" id="PTHR43304:SF1">
    <property type="entry name" value="PAC DOMAIN-CONTAINING PROTEIN"/>
    <property type="match status" value="1"/>
</dbReference>
<dbReference type="InterPro" id="IPR003661">
    <property type="entry name" value="HisK_dim/P_dom"/>
</dbReference>
<dbReference type="SUPFAM" id="SSF47384">
    <property type="entry name" value="Homodimeric domain of signal transducing histidine kinase"/>
    <property type="match status" value="1"/>
</dbReference>
<dbReference type="Pfam" id="PF08448">
    <property type="entry name" value="PAS_4"/>
    <property type="match status" value="1"/>
</dbReference>
<feature type="compositionally biased region" description="Low complexity" evidence="6">
    <location>
        <begin position="731"/>
        <end position="748"/>
    </location>
</feature>
<dbReference type="SMART" id="SM00086">
    <property type="entry name" value="PAC"/>
    <property type="match status" value="4"/>
</dbReference>
<keyword evidence="11" id="KW-1185">Reference proteome</keyword>
<keyword evidence="4" id="KW-0808">Transferase</keyword>
<proteinExistence type="predicted"/>
<feature type="domain" description="Histidine kinase" evidence="7">
    <location>
        <begin position="506"/>
        <end position="725"/>
    </location>
</feature>
<dbReference type="InterPro" id="IPR036890">
    <property type="entry name" value="HATPase_C_sf"/>
</dbReference>